<gene>
    <name evidence="1" type="ORF">TRM7557_00849</name>
</gene>
<evidence type="ECO:0000313" key="2">
    <source>
        <dbReference type="Proteomes" id="UP000052022"/>
    </source>
</evidence>
<accession>A0A0P1G3B3</accession>
<dbReference type="Proteomes" id="UP000052022">
    <property type="component" value="Unassembled WGS sequence"/>
</dbReference>
<dbReference type="AlphaFoldDB" id="A0A0P1G3B3"/>
<evidence type="ECO:0000313" key="1">
    <source>
        <dbReference type="EMBL" id="CUH76338.1"/>
    </source>
</evidence>
<protein>
    <submittedName>
        <fullName evidence="1">Uncharacterized protein</fullName>
    </submittedName>
</protein>
<proteinExistence type="predicted"/>
<sequence>MELTKQELSDGRKRLFQMIMSRARDAHAARREAGYLARVSAKHPPAAGISFLDLGQDSFKFAN</sequence>
<organism evidence="1 2">
    <name type="scientific">Tritonibacter multivorans</name>
    <dbReference type="NCBI Taxonomy" id="928856"/>
    <lineage>
        <taxon>Bacteria</taxon>
        <taxon>Pseudomonadati</taxon>
        <taxon>Pseudomonadota</taxon>
        <taxon>Alphaproteobacteria</taxon>
        <taxon>Rhodobacterales</taxon>
        <taxon>Paracoccaceae</taxon>
        <taxon>Tritonibacter</taxon>
    </lineage>
</organism>
<name>A0A0P1G3B3_9RHOB</name>
<reference evidence="1 2" key="1">
    <citation type="submission" date="2015-09" db="EMBL/GenBank/DDBJ databases">
        <authorList>
            <consortium name="Swine Surveillance"/>
        </authorList>
    </citation>
    <scope>NUCLEOTIDE SEQUENCE [LARGE SCALE GENOMIC DNA]</scope>
    <source>
        <strain evidence="1 2">CECT 7557</strain>
    </source>
</reference>
<dbReference type="RefSeq" id="WP_058288983.1">
    <property type="nucleotide sequence ID" value="NZ_CYSD01000014.1"/>
</dbReference>
<keyword evidence="2" id="KW-1185">Reference proteome</keyword>
<dbReference type="EMBL" id="CYSD01000014">
    <property type="protein sequence ID" value="CUH76338.1"/>
    <property type="molecule type" value="Genomic_DNA"/>
</dbReference>